<organism evidence="2 3">
    <name type="scientific">Pythium oligandrum</name>
    <name type="common">Mycoparasitic fungus</name>
    <dbReference type="NCBI Taxonomy" id="41045"/>
    <lineage>
        <taxon>Eukaryota</taxon>
        <taxon>Sar</taxon>
        <taxon>Stramenopiles</taxon>
        <taxon>Oomycota</taxon>
        <taxon>Peronosporomycetes</taxon>
        <taxon>Pythiales</taxon>
        <taxon>Pythiaceae</taxon>
        <taxon>Pythium</taxon>
    </lineage>
</organism>
<sequence length="101" mass="11104">MVSKTGCALCCSLLSCFGFVFLLAIGILVKTQPEYMKLSKDVKGTGPLFGSAFLYGTLFVASTTYYYIENKKNDASLARYEAQSTAAERKPLLQNIPEDLE</sequence>
<evidence type="ECO:0000313" key="3">
    <source>
        <dbReference type="Proteomes" id="UP000794436"/>
    </source>
</evidence>
<keyword evidence="3" id="KW-1185">Reference proteome</keyword>
<dbReference type="OrthoDB" id="67317at2759"/>
<protein>
    <recommendedName>
        <fullName evidence="4">Transmembrane protein</fullName>
    </recommendedName>
</protein>
<feature type="transmembrane region" description="Helical" evidence="1">
    <location>
        <begin position="7"/>
        <end position="28"/>
    </location>
</feature>
<keyword evidence="1" id="KW-0472">Membrane</keyword>
<name>A0A8K1FM78_PYTOL</name>
<evidence type="ECO:0000256" key="1">
    <source>
        <dbReference type="SAM" id="Phobius"/>
    </source>
</evidence>
<keyword evidence="1" id="KW-0812">Transmembrane</keyword>
<dbReference type="Proteomes" id="UP000794436">
    <property type="component" value="Unassembled WGS sequence"/>
</dbReference>
<accession>A0A8K1FM78</accession>
<dbReference type="AlphaFoldDB" id="A0A8K1FM78"/>
<gene>
    <name evidence="2" type="ORF">Poli38472_001216</name>
</gene>
<comment type="caution">
    <text evidence="2">The sequence shown here is derived from an EMBL/GenBank/DDBJ whole genome shotgun (WGS) entry which is preliminary data.</text>
</comment>
<feature type="transmembrane region" description="Helical" evidence="1">
    <location>
        <begin position="48"/>
        <end position="68"/>
    </location>
</feature>
<reference evidence="2" key="1">
    <citation type="submission" date="2019-03" db="EMBL/GenBank/DDBJ databases">
        <title>Long read genome sequence of the mycoparasitic Pythium oligandrum ATCC 38472 isolated from sugarbeet rhizosphere.</title>
        <authorList>
            <person name="Gaulin E."/>
        </authorList>
    </citation>
    <scope>NUCLEOTIDE SEQUENCE</scope>
    <source>
        <strain evidence="2">ATCC 38472_TT</strain>
    </source>
</reference>
<dbReference type="PROSITE" id="PS51257">
    <property type="entry name" value="PROKAR_LIPOPROTEIN"/>
    <property type="match status" value="1"/>
</dbReference>
<evidence type="ECO:0008006" key="4">
    <source>
        <dbReference type="Google" id="ProtNLM"/>
    </source>
</evidence>
<evidence type="ECO:0000313" key="2">
    <source>
        <dbReference type="EMBL" id="TMW69060.1"/>
    </source>
</evidence>
<keyword evidence="1" id="KW-1133">Transmembrane helix</keyword>
<proteinExistence type="predicted"/>
<dbReference type="EMBL" id="SPLM01000001">
    <property type="protein sequence ID" value="TMW69060.1"/>
    <property type="molecule type" value="Genomic_DNA"/>
</dbReference>